<dbReference type="InterPro" id="IPR003749">
    <property type="entry name" value="ThiS/MoaD-like"/>
</dbReference>
<dbReference type="Gene3D" id="3.10.20.30">
    <property type="match status" value="1"/>
</dbReference>
<dbReference type="OrthoDB" id="5339935at2"/>
<comment type="caution">
    <text evidence="1">The sequence shown here is derived from an EMBL/GenBank/DDBJ whole genome shotgun (WGS) entry which is preliminary data.</text>
</comment>
<sequence length="74" mass="8261">MIRVEFLGPLSTQAPLELEVKDMRELREVLAQKPELSKWLQICAVAVNDEIIKDENFALKSGDKILILPPVCGG</sequence>
<evidence type="ECO:0000313" key="2">
    <source>
        <dbReference type="Proteomes" id="UP000256514"/>
    </source>
</evidence>
<dbReference type="EMBL" id="NXLT01000003">
    <property type="protein sequence ID" value="RDU67364.1"/>
    <property type="molecule type" value="Genomic_DNA"/>
</dbReference>
<name>A0A3D8IRZ2_9HELI</name>
<reference evidence="1 2" key="1">
    <citation type="submission" date="2018-04" db="EMBL/GenBank/DDBJ databases">
        <title>Novel Campyloabacter and Helicobacter Species and Strains.</title>
        <authorList>
            <person name="Mannion A.J."/>
            <person name="Shen Z."/>
            <person name="Fox J.G."/>
        </authorList>
    </citation>
    <scope>NUCLEOTIDE SEQUENCE [LARGE SCALE GENOMIC DNA]</scope>
    <source>
        <strain evidence="1 2">MIT 12-6600</strain>
    </source>
</reference>
<protein>
    <submittedName>
        <fullName evidence="1">Molybdopterin synthase sulfur carrier subunit</fullName>
    </submittedName>
</protein>
<organism evidence="1 2">
    <name type="scientific">Helicobacter equorum</name>
    <dbReference type="NCBI Taxonomy" id="361872"/>
    <lineage>
        <taxon>Bacteria</taxon>
        <taxon>Pseudomonadati</taxon>
        <taxon>Campylobacterota</taxon>
        <taxon>Epsilonproteobacteria</taxon>
        <taxon>Campylobacterales</taxon>
        <taxon>Helicobacteraceae</taxon>
        <taxon>Helicobacter</taxon>
    </lineage>
</organism>
<dbReference type="AlphaFoldDB" id="A0A3D8IRZ2"/>
<dbReference type="InterPro" id="IPR016155">
    <property type="entry name" value="Mopterin_synth/thiamin_S_b"/>
</dbReference>
<dbReference type="RefSeq" id="WP_115571078.1">
    <property type="nucleotide sequence ID" value="NZ_NXLT01000003.1"/>
</dbReference>
<proteinExistence type="predicted"/>
<keyword evidence="2" id="KW-1185">Reference proteome</keyword>
<dbReference type="Pfam" id="PF02597">
    <property type="entry name" value="ThiS"/>
    <property type="match status" value="1"/>
</dbReference>
<gene>
    <name evidence="1" type="ORF">CQA54_05180</name>
</gene>
<dbReference type="InterPro" id="IPR012675">
    <property type="entry name" value="Beta-grasp_dom_sf"/>
</dbReference>
<accession>A0A3D8IRZ2</accession>
<dbReference type="Proteomes" id="UP000256514">
    <property type="component" value="Unassembled WGS sequence"/>
</dbReference>
<evidence type="ECO:0000313" key="1">
    <source>
        <dbReference type="EMBL" id="RDU67364.1"/>
    </source>
</evidence>
<dbReference type="SUPFAM" id="SSF54285">
    <property type="entry name" value="MoaD/ThiS"/>
    <property type="match status" value="1"/>
</dbReference>